<feature type="compositionally biased region" description="Polar residues" evidence="1">
    <location>
        <begin position="85"/>
        <end position="98"/>
    </location>
</feature>
<name>A0A922SGT0_SPOEX</name>
<evidence type="ECO:0000256" key="1">
    <source>
        <dbReference type="SAM" id="MobiDB-lite"/>
    </source>
</evidence>
<feature type="compositionally biased region" description="Basic and acidic residues" evidence="1">
    <location>
        <begin position="108"/>
        <end position="125"/>
    </location>
</feature>
<dbReference type="Proteomes" id="UP000814243">
    <property type="component" value="Unassembled WGS sequence"/>
</dbReference>
<evidence type="ECO:0000313" key="3">
    <source>
        <dbReference type="Proteomes" id="UP000814243"/>
    </source>
</evidence>
<gene>
    <name evidence="2" type="ORF">HF086_006890</name>
</gene>
<feature type="compositionally biased region" description="Acidic residues" evidence="1">
    <location>
        <begin position="69"/>
        <end position="84"/>
    </location>
</feature>
<feature type="compositionally biased region" description="Acidic residues" evidence="1">
    <location>
        <begin position="126"/>
        <end position="136"/>
    </location>
</feature>
<reference evidence="2" key="1">
    <citation type="journal article" date="2021" name="G3 (Bethesda)">
        <title>Genome and transcriptome analysis of the beet armyworm Spodoptera exigua reveals targets for pest control. .</title>
        <authorList>
            <person name="Simon S."/>
            <person name="Breeschoten T."/>
            <person name="Jansen H.J."/>
            <person name="Dirks R.P."/>
            <person name="Schranz M.E."/>
            <person name="Ros V.I.D."/>
        </authorList>
    </citation>
    <scope>NUCLEOTIDE SEQUENCE</scope>
    <source>
        <strain evidence="2">TB_SE_WUR_2020</strain>
    </source>
</reference>
<accession>A0A922SGT0</accession>
<sequence>MDRFRQKSKKEKPMKYVDKDQAPLFITDVKAIKENLKIKEILRTVKMNSSMRIKAPKGSKVMQNKDFNDNEDIFGVDQTSDDQTNENQNTLDPPSATNPDVVVVSNSNEERDEAKSEEPNDKPSESEEEILEDCIENESSSDTKMHESVSVPEGLQDFVLISEENKQDVEVTPDVKIESPSPSEILHVKARDRKLSLDQTMLSRRGGLNEPYIPESMLNRAISMSSGLDSASGQNRRKSRSNRYLFNFTGP</sequence>
<feature type="compositionally biased region" description="Polar residues" evidence="1">
    <location>
        <begin position="224"/>
        <end position="234"/>
    </location>
</feature>
<feature type="compositionally biased region" description="Basic and acidic residues" evidence="1">
    <location>
        <begin position="163"/>
        <end position="177"/>
    </location>
</feature>
<comment type="caution">
    <text evidence="2">The sequence shown here is derived from an EMBL/GenBank/DDBJ whole genome shotgun (WGS) entry which is preliminary data.</text>
</comment>
<feature type="region of interest" description="Disordered" evidence="1">
    <location>
        <begin position="52"/>
        <end position="184"/>
    </location>
</feature>
<organism evidence="2 3">
    <name type="scientific">Spodoptera exigua</name>
    <name type="common">Beet armyworm</name>
    <name type="synonym">Noctua fulgens</name>
    <dbReference type="NCBI Taxonomy" id="7107"/>
    <lineage>
        <taxon>Eukaryota</taxon>
        <taxon>Metazoa</taxon>
        <taxon>Ecdysozoa</taxon>
        <taxon>Arthropoda</taxon>
        <taxon>Hexapoda</taxon>
        <taxon>Insecta</taxon>
        <taxon>Pterygota</taxon>
        <taxon>Neoptera</taxon>
        <taxon>Endopterygota</taxon>
        <taxon>Lepidoptera</taxon>
        <taxon>Glossata</taxon>
        <taxon>Ditrysia</taxon>
        <taxon>Noctuoidea</taxon>
        <taxon>Noctuidae</taxon>
        <taxon>Amphipyrinae</taxon>
        <taxon>Spodoptera</taxon>
    </lineage>
</organism>
<proteinExistence type="predicted"/>
<dbReference type="EMBL" id="JACEFF010000448">
    <property type="protein sequence ID" value="KAH9637246.1"/>
    <property type="molecule type" value="Genomic_DNA"/>
</dbReference>
<protein>
    <submittedName>
        <fullName evidence="2">Uncharacterized protein</fullName>
    </submittedName>
</protein>
<feature type="region of interest" description="Disordered" evidence="1">
    <location>
        <begin position="224"/>
        <end position="251"/>
    </location>
</feature>
<evidence type="ECO:0000313" key="2">
    <source>
        <dbReference type="EMBL" id="KAH9637246.1"/>
    </source>
</evidence>
<dbReference type="AlphaFoldDB" id="A0A922SGT0"/>